<dbReference type="HOGENOM" id="CLU_3276714_0_0_5"/>
<dbReference type="AlphaFoldDB" id="I3X6W7"/>
<dbReference type="Proteomes" id="UP000006180">
    <property type="component" value="Chromosome"/>
</dbReference>
<organism evidence="1 2">
    <name type="scientific">Sinorhizobium fredii (strain USDA 257)</name>
    <dbReference type="NCBI Taxonomy" id="1185652"/>
    <lineage>
        <taxon>Bacteria</taxon>
        <taxon>Pseudomonadati</taxon>
        <taxon>Pseudomonadota</taxon>
        <taxon>Alphaproteobacteria</taxon>
        <taxon>Hyphomicrobiales</taxon>
        <taxon>Rhizobiaceae</taxon>
        <taxon>Sinorhizobium/Ensifer group</taxon>
        <taxon>Sinorhizobium</taxon>
    </lineage>
</organism>
<gene>
    <name evidence="1" type="ORF">USDA257_c30530</name>
</gene>
<evidence type="ECO:0000313" key="2">
    <source>
        <dbReference type="Proteomes" id="UP000006180"/>
    </source>
</evidence>
<evidence type="ECO:0000313" key="1">
    <source>
        <dbReference type="EMBL" id="AFL51623.1"/>
    </source>
</evidence>
<dbReference type="PATRIC" id="fig|1185652.3.peg.3170"/>
<sequence length="41" mass="4256">MHVVIGSNTALLNRSVLNRDGAAIDHVALRSARLGNVGAIC</sequence>
<accession>I3X6W7</accession>
<dbReference type="EMBL" id="CP003563">
    <property type="protein sequence ID" value="AFL51623.1"/>
    <property type="molecule type" value="Genomic_DNA"/>
</dbReference>
<proteinExistence type="predicted"/>
<protein>
    <submittedName>
        <fullName evidence="1">Uncharacterized protein</fullName>
    </submittedName>
</protein>
<reference evidence="1 2" key="1">
    <citation type="journal article" date="2012" name="J. Bacteriol.">
        <title>Complete genome sequence of the broad-host-range strain Sinorhizobium fredii USDA257.</title>
        <authorList>
            <person name="Schuldes J."/>
            <person name="Rodriguez Orbegoso M."/>
            <person name="Schmeisser C."/>
            <person name="Krishnan H.B."/>
            <person name="Daniel R."/>
            <person name="Streit W.R."/>
        </authorList>
    </citation>
    <scope>NUCLEOTIDE SEQUENCE [LARGE SCALE GENOMIC DNA]</scope>
    <source>
        <strain evidence="1 2">USDA 257</strain>
    </source>
</reference>
<name>I3X6W7_SINF2</name>
<dbReference type="KEGG" id="sfd:USDA257_c30530"/>